<comment type="caution">
    <text evidence="1">The sequence shown here is derived from an EMBL/GenBank/DDBJ whole genome shotgun (WGS) entry which is preliminary data.</text>
</comment>
<protein>
    <submittedName>
        <fullName evidence="1">Uncharacterized protein</fullName>
    </submittedName>
</protein>
<evidence type="ECO:0000313" key="1">
    <source>
        <dbReference type="EMBL" id="KAJ9102184.1"/>
    </source>
</evidence>
<reference evidence="1" key="1">
    <citation type="submission" date="2023-04" db="EMBL/GenBank/DDBJ databases">
        <title>Draft Genome sequencing of Naganishia species isolated from polar environments using Oxford Nanopore Technology.</title>
        <authorList>
            <person name="Leo P."/>
            <person name="Venkateswaran K."/>
        </authorList>
    </citation>
    <scope>NUCLEOTIDE SEQUENCE</scope>
    <source>
        <strain evidence="1">MNA-CCFEE 5261</strain>
    </source>
</reference>
<evidence type="ECO:0000313" key="2">
    <source>
        <dbReference type="Proteomes" id="UP001241377"/>
    </source>
</evidence>
<organism evidence="1 2">
    <name type="scientific">Naganishia cerealis</name>
    <dbReference type="NCBI Taxonomy" id="610337"/>
    <lineage>
        <taxon>Eukaryota</taxon>
        <taxon>Fungi</taxon>
        <taxon>Dikarya</taxon>
        <taxon>Basidiomycota</taxon>
        <taxon>Agaricomycotina</taxon>
        <taxon>Tremellomycetes</taxon>
        <taxon>Filobasidiales</taxon>
        <taxon>Filobasidiaceae</taxon>
        <taxon>Naganishia</taxon>
    </lineage>
</organism>
<sequence length="657" mass="72059">MAYGGSWADDDIDLASISVPIERSRHQSHHEAFGGSGRGVRGAPGDPGPPYIIKLSQLPVACNNLFVEDLFQSRYTPYVKFKILVDPAADPLQTGIVRKIAFVELESYQDYTKALKWHDLYYRQGRRVVVEMADFQDFQHSVKYNQEHQQQLIELEQDVASGKFRLTGSSGPMTRASPIAPHRNLGPKLGSHAGAGSGAETSKPGFDTVLSKPKPKPNPFGAAKPVDVLAKEDEIQKKLITVNHTTIKTMGSVEPAPPRERRKSMNILRRDSKAEDSPRPPATAPEQPNSKYSPAPVTSVYGDGKSGISLAQILSAANSDSNLAANSAKNSPKPAVSKPTILKKKAMNSPVVSVQQLARYEANEPESTEKTETQAKLLQNPDDSAIKHPVETTEKPTLKEKSHANKNPSSPKDDDPSSENNKATAPTTQTSTNLKNRPDFKHMFEEITQKYVPKEKPNKYKGRGPFREPNVNGKITSESDDKNAPRNNSPAKPNGRKNSRDIPSGSRRPPKARTLRRRDGTEEKKGEDVVVQNGEGKVERSNDKLRASSLTSKQEVKSNTTRDSVPNGDGETSAAKKERATGSGARRGSGSNKQTTKTFDGSTSHSEPGERPKRGSWNSRGRGNNRRRGRGGANLHYVRNEQLNQEKTPVLETVQEV</sequence>
<keyword evidence="2" id="KW-1185">Reference proteome</keyword>
<dbReference type="Proteomes" id="UP001241377">
    <property type="component" value="Unassembled WGS sequence"/>
</dbReference>
<proteinExistence type="predicted"/>
<accession>A0ACC2VSW7</accession>
<dbReference type="EMBL" id="JASBWR010000053">
    <property type="protein sequence ID" value="KAJ9102184.1"/>
    <property type="molecule type" value="Genomic_DNA"/>
</dbReference>
<name>A0ACC2VSW7_9TREE</name>
<gene>
    <name evidence="1" type="ORF">QFC19_004923</name>
</gene>